<dbReference type="PANTHER" id="PTHR33753:SF2">
    <property type="entry name" value="GLYCOSIDE HYDROLASE FAMILY 7 PROTEIN"/>
    <property type="match status" value="1"/>
</dbReference>
<comment type="catalytic activity">
    <reaction evidence="1">
        <text>Hydrolysis of (1-&gt;4)-beta-D-glucosidic linkages in cellulose and cellotetraose, releasing cellobiose from the non-reducing ends of the chains.</text>
        <dbReference type="EC" id="3.2.1.91"/>
    </reaction>
</comment>
<dbReference type="InterPro" id="IPR001722">
    <property type="entry name" value="Glyco_hydro_7"/>
</dbReference>
<dbReference type="GO" id="GO:0016162">
    <property type="term" value="F:cellulose 1,4-beta-cellobiosidase activity"/>
    <property type="evidence" value="ECO:0007669"/>
    <property type="project" value="UniProtKB-EC"/>
</dbReference>
<dbReference type="PRINTS" id="PR00734">
    <property type="entry name" value="GLHYDRLASE7"/>
</dbReference>
<keyword evidence="4 9" id="KW-0378">Hydrolase</keyword>
<reference evidence="12" key="4">
    <citation type="submission" date="2025-05" db="UniProtKB">
        <authorList>
            <consortium name="EnsemblFungi"/>
        </authorList>
    </citation>
    <scope>IDENTIFICATION</scope>
    <source>
        <strain evidence="12">isolate 1-1 / race 1 (BBBD)</strain>
    </source>
</reference>
<evidence type="ECO:0000256" key="6">
    <source>
        <dbReference type="ARBA" id="ARBA00023277"/>
    </source>
</evidence>
<evidence type="ECO:0000256" key="8">
    <source>
        <dbReference type="ARBA" id="ARBA00023326"/>
    </source>
</evidence>
<dbReference type="VEuPathDB" id="FungiDB:PTTG_05386"/>
<evidence type="ECO:0000313" key="13">
    <source>
        <dbReference type="Proteomes" id="UP000005240"/>
    </source>
</evidence>
<evidence type="ECO:0000313" key="11">
    <source>
        <dbReference type="EMBL" id="OAV97201.1"/>
    </source>
</evidence>
<evidence type="ECO:0000256" key="7">
    <source>
        <dbReference type="ARBA" id="ARBA00023295"/>
    </source>
</evidence>
<dbReference type="InterPro" id="IPR013320">
    <property type="entry name" value="ConA-like_dom_sf"/>
</dbReference>
<dbReference type="InterPro" id="IPR037019">
    <property type="entry name" value="Glyco_hydro_7_sf"/>
</dbReference>
<keyword evidence="3 10" id="KW-0732">Signal</keyword>
<dbReference type="Gene3D" id="2.70.100.10">
    <property type="entry name" value="Glycoside hydrolase, family 7, domain"/>
    <property type="match status" value="1"/>
</dbReference>
<dbReference type="EnsemblFungi" id="PTTG_05386-t43_1">
    <property type="protein sequence ID" value="PTTG_05386-t43_1-p1"/>
    <property type="gene ID" value="PTTG_05386"/>
</dbReference>
<evidence type="ECO:0000256" key="5">
    <source>
        <dbReference type="ARBA" id="ARBA00023001"/>
    </source>
</evidence>
<organism evidence="11">
    <name type="scientific">Puccinia triticina (isolate 1-1 / race 1 (BBBD))</name>
    <name type="common">Brown leaf rust fungus</name>
    <dbReference type="NCBI Taxonomy" id="630390"/>
    <lineage>
        <taxon>Eukaryota</taxon>
        <taxon>Fungi</taxon>
        <taxon>Dikarya</taxon>
        <taxon>Basidiomycota</taxon>
        <taxon>Pucciniomycotina</taxon>
        <taxon>Pucciniomycetes</taxon>
        <taxon>Pucciniales</taxon>
        <taxon>Pucciniaceae</taxon>
        <taxon>Puccinia</taxon>
    </lineage>
</organism>
<evidence type="ECO:0000256" key="9">
    <source>
        <dbReference type="RuleBase" id="RU361164"/>
    </source>
</evidence>
<reference evidence="11" key="1">
    <citation type="submission" date="2009-11" db="EMBL/GenBank/DDBJ databases">
        <authorList>
            <consortium name="The Broad Institute Genome Sequencing Platform"/>
            <person name="Ward D."/>
            <person name="Feldgarden M."/>
            <person name="Earl A."/>
            <person name="Young S.K."/>
            <person name="Zeng Q."/>
            <person name="Koehrsen M."/>
            <person name="Alvarado L."/>
            <person name="Berlin A."/>
            <person name="Bochicchio J."/>
            <person name="Borenstein D."/>
            <person name="Chapman S.B."/>
            <person name="Chen Z."/>
            <person name="Engels R."/>
            <person name="Freedman E."/>
            <person name="Gellesch M."/>
            <person name="Goldberg J."/>
            <person name="Griggs A."/>
            <person name="Gujja S."/>
            <person name="Heilman E."/>
            <person name="Heiman D."/>
            <person name="Hepburn T."/>
            <person name="Howarth C."/>
            <person name="Jen D."/>
            <person name="Larson L."/>
            <person name="Lewis B."/>
            <person name="Mehta T."/>
            <person name="Park D."/>
            <person name="Pearson M."/>
            <person name="Roberts A."/>
            <person name="Saif S."/>
            <person name="Shea T."/>
            <person name="Shenoy N."/>
            <person name="Sisk P."/>
            <person name="Stolte C."/>
            <person name="Sykes S."/>
            <person name="Thomson T."/>
            <person name="Walk T."/>
            <person name="White J."/>
            <person name="Yandava C."/>
            <person name="Izard J."/>
            <person name="Baranova O.V."/>
            <person name="Blanton J.M."/>
            <person name="Tanner A.C."/>
            <person name="Dewhirst F.E."/>
            <person name="Haas B."/>
            <person name="Nusbaum C."/>
            <person name="Birren B."/>
        </authorList>
    </citation>
    <scope>NUCLEOTIDE SEQUENCE [LARGE SCALE GENOMIC DNA]</scope>
    <source>
        <strain evidence="11">1-1 BBBD Race 1</strain>
    </source>
</reference>
<evidence type="ECO:0000256" key="2">
    <source>
        <dbReference type="ARBA" id="ARBA00006044"/>
    </source>
</evidence>
<feature type="chain" id="PRO_5008110412" description="Glucanase" evidence="10">
    <location>
        <begin position="23"/>
        <end position="425"/>
    </location>
</feature>
<keyword evidence="13" id="KW-1185">Reference proteome</keyword>
<feature type="signal peptide" evidence="10">
    <location>
        <begin position="1"/>
        <end position="22"/>
    </location>
</feature>
<keyword evidence="8 9" id="KW-0624">Polysaccharide degradation</keyword>
<dbReference type="PANTHER" id="PTHR33753">
    <property type="entry name" value="1,4-BETA-D-GLUCAN CELLOBIOHYDROLASE B"/>
    <property type="match status" value="1"/>
</dbReference>
<sequence>MKVGIAAASLLILWTSFARVDSQSASKSTPEPNLPLHFEKCTPDHGCKKVPGGITLDANWRAVKDSASGRKDCLNGNGTKGWDKTLCPDPETCAQNCALDSIDYHKQRISTNGRDGNHDSVTLKLFKEDARNTGSRIYLLDASHQRYEMFFLLNQELSFDVDVSQSSCGVASGIYFSAMPADGGMSSTNQAGAKYGTGYCDAQGPRDMHFVDGKANLAVGSGGGDEVGYACPELDVWEANRISQAYTVHNCQDEQARLCHGAKCGGLCDGSGCDYASFRMGNTSFYGPSKIVDTAKKFTVVTQFITADNTDRGELVEIRRFYRQDGRLIPNSRVNLPNASPFDSITDEFCQQMESVVGHAKGFRTLGGLRKMGASMRNGMVLVMTVWADQVRGMSWLDGQNPDKNDAGVEFSNIRVGPIGSTSEP</sequence>
<keyword evidence="7 9" id="KW-0326">Glycosidase</keyword>
<evidence type="ECO:0000256" key="3">
    <source>
        <dbReference type="ARBA" id="ARBA00022729"/>
    </source>
</evidence>
<evidence type="ECO:0000256" key="10">
    <source>
        <dbReference type="SAM" id="SignalP"/>
    </source>
</evidence>
<dbReference type="OrthoDB" id="412382at2759"/>
<proteinExistence type="inferred from homology"/>
<dbReference type="Pfam" id="PF00840">
    <property type="entry name" value="Glyco_hydro_7"/>
    <property type="match status" value="1"/>
</dbReference>
<evidence type="ECO:0000256" key="1">
    <source>
        <dbReference type="ARBA" id="ARBA00001641"/>
    </source>
</evidence>
<protein>
    <recommendedName>
        <fullName evidence="9">Glucanase</fullName>
        <ecNumber evidence="9">3.2.1.-</ecNumber>
    </recommendedName>
</protein>
<reference evidence="12 13" key="3">
    <citation type="journal article" date="2017" name="G3 (Bethesda)">
        <title>Comparative analysis highlights variable genome content of wheat rusts and divergence of the mating loci.</title>
        <authorList>
            <person name="Cuomo C.A."/>
            <person name="Bakkeren G."/>
            <person name="Khalil H.B."/>
            <person name="Panwar V."/>
            <person name="Joly D."/>
            <person name="Linning R."/>
            <person name="Sakthikumar S."/>
            <person name="Song X."/>
            <person name="Adiconis X."/>
            <person name="Fan L."/>
            <person name="Goldberg J.M."/>
            <person name="Levin J.Z."/>
            <person name="Young S."/>
            <person name="Zeng Q."/>
            <person name="Anikster Y."/>
            <person name="Bruce M."/>
            <person name="Wang M."/>
            <person name="Yin C."/>
            <person name="McCallum B."/>
            <person name="Szabo L.J."/>
            <person name="Hulbert S."/>
            <person name="Chen X."/>
            <person name="Fellers J.P."/>
        </authorList>
    </citation>
    <scope>NUCLEOTIDE SEQUENCE</scope>
    <source>
        <strain evidence="12">isolate 1-1 / race 1 (BBBD)</strain>
        <strain evidence="13">Isolate 1-1 / race 1 (BBBD)</strain>
    </source>
</reference>
<name>A0A180GXF7_PUCT1</name>
<comment type="similarity">
    <text evidence="2 9">Belongs to the glycosyl hydrolase 7 (cellulase C) family.</text>
</comment>
<evidence type="ECO:0000313" key="12">
    <source>
        <dbReference type="EnsemblFungi" id="PTTG_05386-t43_1-p1"/>
    </source>
</evidence>
<dbReference type="SUPFAM" id="SSF49899">
    <property type="entry name" value="Concanavalin A-like lectins/glucanases"/>
    <property type="match status" value="1"/>
</dbReference>
<keyword evidence="5 9" id="KW-0136">Cellulose degradation</keyword>
<dbReference type="AlphaFoldDB" id="A0A180GXF7"/>
<dbReference type="EC" id="3.2.1.-" evidence="9"/>
<dbReference type="GO" id="GO:0030245">
    <property type="term" value="P:cellulose catabolic process"/>
    <property type="evidence" value="ECO:0007669"/>
    <property type="project" value="UniProtKB-KW"/>
</dbReference>
<accession>A0A180GXF7</accession>
<evidence type="ECO:0000256" key="4">
    <source>
        <dbReference type="ARBA" id="ARBA00022801"/>
    </source>
</evidence>
<dbReference type="EMBL" id="ADAS02000014">
    <property type="protein sequence ID" value="OAV97201.1"/>
    <property type="molecule type" value="Genomic_DNA"/>
</dbReference>
<dbReference type="Proteomes" id="UP000005240">
    <property type="component" value="Unassembled WGS sequence"/>
</dbReference>
<gene>
    <name evidence="11" type="ORF">PTTG_05386</name>
</gene>
<keyword evidence="6" id="KW-0119">Carbohydrate metabolism</keyword>
<reference evidence="11" key="2">
    <citation type="submission" date="2016-05" db="EMBL/GenBank/DDBJ databases">
        <title>Comparative analysis highlights variable genome content of wheat rusts and divergence of the mating loci.</title>
        <authorList>
            <person name="Cuomo C.A."/>
            <person name="Bakkeren G."/>
            <person name="Szabo L."/>
            <person name="Khalil H."/>
            <person name="Joly D."/>
            <person name="Goldberg J."/>
            <person name="Young S."/>
            <person name="Zeng Q."/>
            <person name="Fellers J."/>
        </authorList>
    </citation>
    <scope>NUCLEOTIDE SEQUENCE [LARGE SCALE GENOMIC DNA]</scope>
    <source>
        <strain evidence="11">1-1 BBBD Race 1</strain>
    </source>
</reference>